<evidence type="ECO:0000256" key="1">
    <source>
        <dbReference type="SAM" id="MobiDB-lite"/>
    </source>
</evidence>
<name>A0A2T0LC40_9BACL</name>
<comment type="caution">
    <text evidence="2">The sequence shown here is derived from an EMBL/GenBank/DDBJ whole genome shotgun (WGS) entry which is preliminary data.</text>
</comment>
<organism evidence="2 3">
    <name type="scientific">Planifilum fimeticola</name>
    <dbReference type="NCBI Taxonomy" id="201975"/>
    <lineage>
        <taxon>Bacteria</taxon>
        <taxon>Bacillati</taxon>
        <taxon>Bacillota</taxon>
        <taxon>Bacilli</taxon>
        <taxon>Bacillales</taxon>
        <taxon>Thermoactinomycetaceae</taxon>
        <taxon>Planifilum</taxon>
    </lineage>
</organism>
<feature type="region of interest" description="Disordered" evidence="1">
    <location>
        <begin position="37"/>
        <end position="57"/>
    </location>
</feature>
<accession>A0A2T0LC40</accession>
<evidence type="ECO:0008006" key="4">
    <source>
        <dbReference type="Google" id="ProtNLM"/>
    </source>
</evidence>
<keyword evidence="3" id="KW-1185">Reference proteome</keyword>
<feature type="compositionally biased region" description="Basic and acidic residues" evidence="1">
    <location>
        <begin position="40"/>
        <end position="52"/>
    </location>
</feature>
<evidence type="ECO:0000313" key="3">
    <source>
        <dbReference type="Proteomes" id="UP000237797"/>
    </source>
</evidence>
<dbReference type="PROSITE" id="PS51257">
    <property type="entry name" value="PROKAR_LIPOPROTEIN"/>
    <property type="match status" value="1"/>
</dbReference>
<proteinExistence type="predicted"/>
<sequence>MSKRKWTHIGCGAAFGLILLLGACTAVLFAVVDDTPPEQAQKKEEPTTKETGADPETVSNIENAFESHKIVVSAMNKIRKQAENGDEEKAKEGIASALMMMDLPISLVSPIEGLEPLTEEEKKLAIYQTDIAAAFQKYRVIIEGMKQGIDEGLTVEQAFSSIYDAKAGDVLSEIDKLEKRLEDFK</sequence>
<gene>
    <name evidence="2" type="ORF">CLV97_12474</name>
</gene>
<dbReference type="Proteomes" id="UP000237797">
    <property type="component" value="Unassembled WGS sequence"/>
</dbReference>
<protein>
    <recommendedName>
        <fullName evidence="4">Lipoprotein</fullName>
    </recommendedName>
</protein>
<dbReference type="RefSeq" id="WP_106346084.1">
    <property type="nucleotide sequence ID" value="NZ_PVNE01000024.1"/>
</dbReference>
<reference evidence="2 3" key="1">
    <citation type="submission" date="2018-03" db="EMBL/GenBank/DDBJ databases">
        <title>Genomic Encyclopedia of Archaeal and Bacterial Type Strains, Phase II (KMG-II): from individual species to whole genera.</title>
        <authorList>
            <person name="Goeker M."/>
        </authorList>
    </citation>
    <scope>NUCLEOTIDE SEQUENCE [LARGE SCALE GENOMIC DNA]</scope>
    <source>
        <strain evidence="2 3">DSM 44946</strain>
    </source>
</reference>
<evidence type="ECO:0000313" key="2">
    <source>
        <dbReference type="EMBL" id="PRX39536.1"/>
    </source>
</evidence>
<dbReference type="AlphaFoldDB" id="A0A2T0LC40"/>
<dbReference type="EMBL" id="PVNE01000024">
    <property type="protein sequence ID" value="PRX39536.1"/>
    <property type="molecule type" value="Genomic_DNA"/>
</dbReference>